<protein>
    <submittedName>
        <fullName evidence="1">Ribonuclease Z</fullName>
    </submittedName>
</protein>
<name>A0A1L3J2Q9_9FLAO</name>
<reference evidence="1 2" key="1">
    <citation type="submission" date="2016-11" db="EMBL/GenBank/DDBJ databases">
        <title>Gramella sp. LPB0144 isolated from marine environment.</title>
        <authorList>
            <person name="Kim E."/>
            <person name="Yi H."/>
        </authorList>
    </citation>
    <scope>NUCLEOTIDE SEQUENCE [LARGE SCALE GENOMIC DNA]</scope>
    <source>
        <strain evidence="1 2">LPB0144</strain>
    </source>
</reference>
<evidence type="ECO:0000313" key="2">
    <source>
        <dbReference type="Proteomes" id="UP000182510"/>
    </source>
</evidence>
<evidence type="ECO:0000313" key="1">
    <source>
        <dbReference type="EMBL" id="APG59403.1"/>
    </source>
</evidence>
<accession>A0A1L3J2Q9</accession>
<gene>
    <name evidence="1" type="ORF">LPB144_02815</name>
</gene>
<dbReference type="EMBL" id="CP018153">
    <property type="protein sequence ID" value="APG59403.1"/>
    <property type="molecule type" value="Genomic_DNA"/>
</dbReference>
<proteinExistence type="predicted"/>
<dbReference type="STRING" id="1913577.LPB144_02815"/>
<dbReference type="SUPFAM" id="SSF52091">
    <property type="entry name" value="SpoIIaa-like"/>
    <property type="match status" value="1"/>
</dbReference>
<dbReference type="Proteomes" id="UP000182510">
    <property type="component" value="Chromosome"/>
</dbReference>
<keyword evidence="2" id="KW-1185">Reference proteome</keyword>
<dbReference type="RefSeq" id="WP_072552060.1">
    <property type="nucleotide sequence ID" value="NZ_CP018153.1"/>
</dbReference>
<organism evidence="1 2">
    <name type="scientific">Christiangramia salexigens</name>
    <dbReference type="NCBI Taxonomy" id="1913577"/>
    <lineage>
        <taxon>Bacteria</taxon>
        <taxon>Pseudomonadati</taxon>
        <taxon>Bacteroidota</taxon>
        <taxon>Flavobacteriia</taxon>
        <taxon>Flavobacteriales</taxon>
        <taxon>Flavobacteriaceae</taxon>
        <taxon>Christiangramia</taxon>
    </lineage>
</organism>
<sequence>MIITRKENFLLIENEADSITEFATQLTKDHEELGEHNIIIDLSKYKDLDPKSLMVFLELSKLYREKNKSFVLVNNALGIDELPEELIVVPTINEGEDLIQMEEIQRDLGF</sequence>
<dbReference type="AlphaFoldDB" id="A0A1L3J2Q9"/>
<dbReference type="InterPro" id="IPR036513">
    <property type="entry name" value="STAS_dom_sf"/>
</dbReference>
<dbReference type="KEGG" id="grl:LPB144_02815"/>
<dbReference type="OrthoDB" id="1442602at2"/>
<dbReference type="Gene3D" id="3.30.750.24">
    <property type="entry name" value="STAS domain"/>
    <property type="match status" value="1"/>
</dbReference>